<dbReference type="EMBL" id="LAZR01050091">
    <property type="protein sequence ID" value="KKK88137.1"/>
    <property type="molecule type" value="Genomic_DNA"/>
</dbReference>
<proteinExistence type="predicted"/>
<protein>
    <submittedName>
        <fullName evidence="1">Uncharacterized protein</fullName>
    </submittedName>
</protein>
<feature type="non-terminal residue" evidence="1">
    <location>
        <position position="120"/>
    </location>
</feature>
<accession>A0A0F8Z2Z3</accession>
<evidence type="ECO:0000313" key="1">
    <source>
        <dbReference type="EMBL" id="KKK88137.1"/>
    </source>
</evidence>
<organism evidence="1">
    <name type="scientific">marine sediment metagenome</name>
    <dbReference type="NCBI Taxonomy" id="412755"/>
    <lineage>
        <taxon>unclassified sequences</taxon>
        <taxon>metagenomes</taxon>
        <taxon>ecological metagenomes</taxon>
    </lineage>
</organism>
<sequence length="120" mass="12838">MKRIVFVLIGAMWCAGCSSRLVTNTPRSALEQLLLSEAVDRALAKLQLPEISGKKVHADFTNLKAYDQEYIKVATRARLAQLGGILVDKADQADLVAEVSSGALGLEYKNSGVGIPALPV</sequence>
<dbReference type="AlphaFoldDB" id="A0A0F8Z2Z3"/>
<dbReference type="InterPro" id="IPR046596">
    <property type="entry name" value="DUF6655"/>
</dbReference>
<gene>
    <name evidence="1" type="ORF">LCGC14_2746190</name>
</gene>
<reference evidence="1" key="1">
    <citation type="journal article" date="2015" name="Nature">
        <title>Complex archaea that bridge the gap between prokaryotes and eukaryotes.</title>
        <authorList>
            <person name="Spang A."/>
            <person name="Saw J.H."/>
            <person name="Jorgensen S.L."/>
            <person name="Zaremba-Niedzwiedzka K."/>
            <person name="Martijn J."/>
            <person name="Lind A.E."/>
            <person name="van Eijk R."/>
            <person name="Schleper C."/>
            <person name="Guy L."/>
            <person name="Ettema T.J."/>
        </authorList>
    </citation>
    <scope>NUCLEOTIDE SEQUENCE</scope>
</reference>
<comment type="caution">
    <text evidence="1">The sequence shown here is derived from an EMBL/GenBank/DDBJ whole genome shotgun (WGS) entry which is preliminary data.</text>
</comment>
<dbReference type="Pfam" id="PF20360">
    <property type="entry name" value="DUF6655"/>
    <property type="match status" value="1"/>
</dbReference>
<name>A0A0F8Z2Z3_9ZZZZ</name>